<comment type="caution">
    <text evidence="11">The sequence shown here is derived from an EMBL/GenBank/DDBJ whole genome shotgun (WGS) entry which is preliminary data.</text>
</comment>
<evidence type="ECO:0000256" key="7">
    <source>
        <dbReference type="ARBA" id="ARBA00023136"/>
    </source>
</evidence>
<keyword evidence="7 10" id="KW-0472">Membrane</keyword>
<dbReference type="PANTHER" id="PTHR30309:SF0">
    <property type="entry name" value="GLYCEROL-3-PHOSPHATE ACYLTRANSFERASE-RELATED"/>
    <property type="match status" value="1"/>
</dbReference>
<organism evidence="11 12">
    <name type="scientific">Weissella soli</name>
    <dbReference type="NCBI Taxonomy" id="155866"/>
    <lineage>
        <taxon>Bacteria</taxon>
        <taxon>Bacillati</taxon>
        <taxon>Bacillota</taxon>
        <taxon>Bacilli</taxon>
        <taxon>Lactobacillales</taxon>
        <taxon>Lactobacillaceae</taxon>
        <taxon>Weissella</taxon>
    </lineage>
</organism>
<proteinExistence type="inferred from homology"/>
<keyword evidence="5 10" id="KW-1133">Transmembrane helix</keyword>
<evidence type="ECO:0000256" key="5">
    <source>
        <dbReference type="ARBA" id="ARBA00022989"/>
    </source>
</evidence>
<evidence type="ECO:0000256" key="3">
    <source>
        <dbReference type="ARBA" id="ARBA00022679"/>
    </source>
</evidence>
<keyword evidence="11" id="KW-0012">Acyltransferase</keyword>
<evidence type="ECO:0000256" key="10">
    <source>
        <dbReference type="HAMAP-Rule" id="MF_01043"/>
    </source>
</evidence>
<dbReference type="Pfam" id="PF02660">
    <property type="entry name" value="G3P_acyltransf"/>
    <property type="match status" value="1"/>
</dbReference>
<accession>A0A288Q6G5</accession>
<dbReference type="OrthoDB" id="9777124at2"/>
<evidence type="ECO:0000256" key="9">
    <source>
        <dbReference type="ARBA" id="ARBA00023264"/>
    </source>
</evidence>
<keyword evidence="9 10" id="KW-1208">Phospholipid metabolism</keyword>
<dbReference type="PANTHER" id="PTHR30309">
    <property type="entry name" value="INNER MEMBRANE PROTEIN YGIH"/>
    <property type="match status" value="1"/>
</dbReference>
<dbReference type="GO" id="GO:0005886">
    <property type="term" value="C:plasma membrane"/>
    <property type="evidence" value="ECO:0007669"/>
    <property type="project" value="UniProtKB-SubCell"/>
</dbReference>
<evidence type="ECO:0000256" key="2">
    <source>
        <dbReference type="ARBA" id="ARBA00022516"/>
    </source>
</evidence>
<gene>
    <name evidence="10" type="primary">plsY</name>
    <name evidence="11" type="ORF">DFP99_0298</name>
</gene>
<feature type="transmembrane region" description="Helical" evidence="10">
    <location>
        <begin position="50"/>
        <end position="77"/>
    </location>
</feature>
<dbReference type="GO" id="GO:0043772">
    <property type="term" value="F:acyl-phosphate glycerol-3-phosphate acyltransferase activity"/>
    <property type="evidence" value="ECO:0007669"/>
    <property type="project" value="UniProtKB-UniRule"/>
</dbReference>
<evidence type="ECO:0000256" key="4">
    <source>
        <dbReference type="ARBA" id="ARBA00022692"/>
    </source>
</evidence>
<reference evidence="11 12" key="1">
    <citation type="submission" date="2018-07" db="EMBL/GenBank/DDBJ databases">
        <title>Genomic Encyclopedia of Type Strains, Phase III (KMG-III): the genomes of soil and plant-associated and newly described type strains.</title>
        <authorList>
            <person name="Whitman W."/>
        </authorList>
    </citation>
    <scope>NUCLEOTIDE SEQUENCE [LARGE SCALE GENOMIC DNA]</scope>
    <source>
        <strain evidence="11 12">CECT 7031</strain>
    </source>
</reference>
<feature type="transmembrane region" description="Helical" evidence="10">
    <location>
        <begin position="6"/>
        <end position="30"/>
    </location>
</feature>
<dbReference type="AlphaFoldDB" id="A0A288Q6G5"/>
<keyword evidence="4 10" id="KW-0812">Transmembrane</keyword>
<comment type="similarity">
    <text evidence="10">Belongs to the PlsY family.</text>
</comment>
<dbReference type="EMBL" id="QRAS01000001">
    <property type="protein sequence ID" value="RDL11879.1"/>
    <property type="molecule type" value="Genomic_DNA"/>
</dbReference>
<dbReference type="InterPro" id="IPR003811">
    <property type="entry name" value="G3P_acylTferase_PlsY"/>
</dbReference>
<evidence type="ECO:0000256" key="8">
    <source>
        <dbReference type="ARBA" id="ARBA00023209"/>
    </source>
</evidence>
<dbReference type="UniPathway" id="UPA00085"/>
<evidence type="ECO:0000313" key="12">
    <source>
        <dbReference type="Proteomes" id="UP000254912"/>
    </source>
</evidence>
<evidence type="ECO:0000256" key="6">
    <source>
        <dbReference type="ARBA" id="ARBA00023098"/>
    </source>
</evidence>
<name>A0A288Q6G5_9LACO</name>
<keyword evidence="3 10" id="KW-0808">Transferase</keyword>
<comment type="catalytic activity">
    <reaction evidence="10">
        <text>an acyl phosphate + sn-glycerol 3-phosphate = a 1-acyl-sn-glycero-3-phosphate + phosphate</text>
        <dbReference type="Rhea" id="RHEA:34075"/>
        <dbReference type="ChEBI" id="CHEBI:43474"/>
        <dbReference type="ChEBI" id="CHEBI:57597"/>
        <dbReference type="ChEBI" id="CHEBI:57970"/>
        <dbReference type="ChEBI" id="CHEBI:59918"/>
        <dbReference type="EC" id="2.3.1.275"/>
    </reaction>
</comment>
<dbReference type="KEGG" id="wso:WSWS_00668"/>
<keyword evidence="6 10" id="KW-0443">Lipid metabolism</keyword>
<evidence type="ECO:0000256" key="1">
    <source>
        <dbReference type="ARBA" id="ARBA00022475"/>
    </source>
</evidence>
<keyword evidence="1 10" id="KW-1003">Cell membrane</keyword>
<comment type="function">
    <text evidence="10">Catalyzes the transfer of an acyl group from acyl-phosphate (acyl-PO(4)) to glycerol-3-phosphate (G3P) to form lysophosphatidic acid (LPA). This enzyme utilizes acyl-phosphate as fatty acyl donor, but not acyl-CoA or acyl-ACP.</text>
</comment>
<feature type="transmembrane region" description="Helical" evidence="10">
    <location>
        <begin position="83"/>
        <end position="105"/>
    </location>
</feature>
<keyword evidence="12" id="KW-1185">Reference proteome</keyword>
<comment type="subunit">
    <text evidence="10">Probably interacts with PlsX.</text>
</comment>
<feature type="transmembrane region" description="Helical" evidence="10">
    <location>
        <begin position="146"/>
        <end position="179"/>
    </location>
</feature>
<dbReference type="SMART" id="SM01207">
    <property type="entry name" value="G3P_acyltransf"/>
    <property type="match status" value="1"/>
</dbReference>
<dbReference type="GeneID" id="94545873"/>
<comment type="subcellular location">
    <subcellularLocation>
        <location evidence="10">Cell membrane</location>
        <topology evidence="10">Multi-pass membrane protein</topology>
    </subcellularLocation>
</comment>
<dbReference type="HAMAP" id="MF_01043">
    <property type="entry name" value="PlsY"/>
    <property type="match status" value="1"/>
</dbReference>
<keyword evidence="8 10" id="KW-0594">Phospholipid biosynthesis</keyword>
<dbReference type="Proteomes" id="UP000254912">
    <property type="component" value="Unassembled WGS sequence"/>
</dbReference>
<feature type="transmembrane region" description="Helical" evidence="10">
    <location>
        <begin position="117"/>
        <end position="140"/>
    </location>
</feature>
<dbReference type="RefSeq" id="WP_070229948.1">
    <property type="nucleotide sequence ID" value="NZ_BJYO01000002.1"/>
</dbReference>
<sequence length="209" mass="23226">MSTLHFILSFVFAYLLGSIPFGYVLGRVFYHKNLLIEGSGNIGTTNTFRVLGPTAGFLTFVLDSLKGTAATLMGVIWGPLPVHWWLLIFGLAGIIGHTFSIWIGFRGGKAVATSFGMLIAYAPVLSLEALLIFLTLIFLTSMVSVASIFGFILVTILTLFMGDWFLFGLALILTIFVVYRHRGNIKRIRRGKESLVPFGLVYWSQHKRK</sequence>
<dbReference type="GO" id="GO:0008654">
    <property type="term" value="P:phospholipid biosynthetic process"/>
    <property type="evidence" value="ECO:0007669"/>
    <property type="project" value="UniProtKB-UniRule"/>
</dbReference>
<keyword evidence="2 10" id="KW-0444">Lipid biosynthesis</keyword>
<dbReference type="NCBIfam" id="TIGR00023">
    <property type="entry name" value="glycerol-3-phosphate 1-O-acyltransferase PlsY"/>
    <property type="match status" value="1"/>
</dbReference>
<evidence type="ECO:0000313" key="11">
    <source>
        <dbReference type="EMBL" id="RDL11879.1"/>
    </source>
</evidence>
<dbReference type="EC" id="2.3.1.275" evidence="10"/>
<comment type="pathway">
    <text evidence="10">Lipid metabolism; phospholipid metabolism.</text>
</comment>
<protein>
    <recommendedName>
        <fullName evidence="10">Glycerol-3-phosphate acyltransferase</fullName>
    </recommendedName>
    <alternativeName>
        <fullName evidence="10">Acyl-PO4 G3P acyltransferase</fullName>
    </alternativeName>
    <alternativeName>
        <fullName evidence="10">Acyl-phosphate--glycerol-3-phosphate acyltransferase</fullName>
    </alternativeName>
    <alternativeName>
        <fullName evidence="10">G3P acyltransferase</fullName>
        <shortName evidence="10">GPAT</shortName>
        <ecNumber evidence="10">2.3.1.275</ecNumber>
    </alternativeName>
    <alternativeName>
        <fullName evidence="10">Lysophosphatidic acid synthase</fullName>
        <shortName evidence="10">LPA synthase</shortName>
    </alternativeName>
</protein>